<dbReference type="Proteomes" id="UP001146120">
    <property type="component" value="Unassembled WGS sequence"/>
</dbReference>
<gene>
    <name evidence="2" type="ORF">N0F65_012717</name>
</gene>
<name>A0AAV2YGE1_9STRA</name>
<reference evidence="2" key="2">
    <citation type="journal article" date="2023" name="Microbiol Resour">
        <title>Decontamination and Annotation of the Draft Genome Sequence of the Oomycete Lagenidium giganteum ARSEF 373.</title>
        <authorList>
            <person name="Morgan W.R."/>
            <person name="Tartar A."/>
        </authorList>
    </citation>
    <scope>NUCLEOTIDE SEQUENCE</scope>
    <source>
        <strain evidence="2">ARSEF 373</strain>
    </source>
</reference>
<dbReference type="AlphaFoldDB" id="A0AAV2YGE1"/>
<dbReference type="EMBL" id="DAKRPA010000435">
    <property type="protein sequence ID" value="DAZ92487.1"/>
    <property type="molecule type" value="Genomic_DNA"/>
</dbReference>
<feature type="region of interest" description="Disordered" evidence="1">
    <location>
        <begin position="26"/>
        <end position="66"/>
    </location>
</feature>
<keyword evidence="3" id="KW-1185">Reference proteome</keyword>
<reference evidence="2" key="1">
    <citation type="submission" date="2022-11" db="EMBL/GenBank/DDBJ databases">
        <authorList>
            <person name="Morgan W.R."/>
            <person name="Tartar A."/>
        </authorList>
    </citation>
    <scope>NUCLEOTIDE SEQUENCE</scope>
    <source>
        <strain evidence="2">ARSEF 373</strain>
    </source>
</reference>
<feature type="compositionally biased region" description="Low complexity" evidence="1">
    <location>
        <begin position="32"/>
        <end position="45"/>
    </location>
</feature>
<protein>
    <submittedName>
        <fullName evidence="2">Uncharacterized protein</fullName>
    </submittedName>
</protein>
<organism evidence="2 3">
    <name type="scientific">Lagenidium giganteum</name>
    <dbReference type="NCBI Taxonomy" id="4803"/>
    <lineage>
        <taxon>Eukaryota</taxon>
        <taxon>Sar</taxon>
        <taxon>Stramenopiles</taxon>
        <taxon>Oomycota</taxon>
        <taxon>Peronosporomycetes</taxon>
        <taxon>Pythiales</taxon>
        <taxon>Pythiaceae</taxon>
    </lineage>
</organism>
<proteinExistence type="predicted"/>
<evidence type="ECO:0000256" key="1">
    <source>
        <dbReference type="SAM" id="MobiDB-lite"/>
    </source>
</evidence>
<feature type="compositionally biased region" description="Polar residues" evidence="1">
    <location>
        <begin position="49"/>
        <end position="59"/>
    </location>
</feature>
<evidence type="ECO:0000313" key="3">
    <source>
        <dbReference type="Proteomes" id="UP001146120"/>
    </source>
</evidence>
<sequence>MRAPLGAVCRCCGMETHGMRESLLSTRKNMDTSSSTMTGRSSGRMPMAQSRSAFSTTQARALRPTRNWSQESPFCQHLHLQLRWAIQITCWTRQSDRIMAMTT</sequence>
<comment type="caution">
    <text evidence="2">The sequence shown here is derived from an EMBL/GenBank/DDBJ whole genome shotgun (WGS) entry which is preliminary data.</text>
</comment>
<evidence type="ECO:0000313" key="2">
    <source>
        <dbReference type="EMBL" id="DAZ92487.1"/>
    </source>
</evidence>
<accession>A0AAV2YGE1</accession>